<feature type="domain" description="Response regulatory" evidence="6">
    <location>
        <begin position="349"/>
        <end position="467"/>
    </location>
</feature>
<keyword evidence="4 7" id="KW-0418">Kinase</keyword>
<evidence type="ECO:0000256" key="5">
    <source>
        <dbReference type="SAM" id="MobiDB-lite"/>
    </source>
</evidence>
<dbReference type="SUPFAM" id="SSF55874">
    <property type="entry name" value="ATPase domain of HSP90 chaperone/DNA topoisomerase II/histidine kinase"/>
    <property type="match status" value="1"/>
</dbReference>
<dbReference type="InterPro" id="IPR011006">
    <property type="entry name" value="CheY-like_superfamily"/>
</dbReference>
<proteinExistence type="predicted"/>
<evidence type="ECO:0000256" key="4">
    <source>
        <dbReference type="ARBA" id="ARBA00022777"/>
    </source>
</evidence>
<dbReference type="Gene3D" id="3.30.565.10">
    <property type="entry name" value="Histidine kinase-like ATPase, C-terminal domain"/>
    <property type="match status" value="1"/>
</dbReference>
<dbReference type="EMBL" id="VSSQ01000036">
    <property type="protein sequence ID" value="MPL67219.1"/>
    <property type="molecule type" value="Genomic_DNA"/>
</dbReference>
<reference evidence="7" key="1">
    <citation type="submission" date="2019-08" db="EMBL/GenBank/DDBJ databases">
        <authorList>
            <person name="Kucharzyk K."/>
            <person name="Murdoch R.W."/>
            <person name="Higgins S."/>
            <person name="Loffler F."/>
        </authorList>
    </citation>
    <scope>NUCLEOTIDE SEQUENCE</scope>
</reference>
<accession>A0A644TKL0</accession>
<evidence type="ECO:0000313" key="7">
    <source>
        <dbReference type="EMBL" id="MPL67219.1"/>
    </source>
</evidence>
<organism evidence="7">
    <name type="scientific">bioreactor metagenome</name>
    <dbReference type="NCBI Taxonomy" id="1076179"/>
    <lineage>
        <taxon>unclassified sequences</taxon>
        <taxon>metagenomes</taxon>
        <taxon>ecological metagenomes</taxon>
    </lineage>
</organism>
<dbReference type="Pfam" id="PF00072">
    <property type="entry name" value="Response_reg"/>
    <property type="match status" value="1"/>
</dbReference>
<dbReference type="GO" id="GO:0005886">
    <property type="term" value="C:plasma membrane"/>
    <property type="evidence" value="ECO:0007669"/>
    <property type="project" value="TreeGrafter"/>
</dbReference>
<keyword evidence="3 7" id="KW-0808">Transferase</keyword>
<evidence type="ECO:0000256" key="3">
    <source>
        <dbReference type="ARBA" id="ARBA00022679"/>
    </source>
</evidence>
<dbReference type="AlphaFoldDB" id="A0A644TKL0"/>
<dbReference type="InterPro" id="IPR001789">
    <property type="entry name" value="Sig_transdc_resp-reg_receiver"/>
</dbReference>
<sequence>MRESGICSVPPPGKAAAVAFTENPSLKNLIDTLSHAEAADDRALLLLSDSGDTLFANPAGDALLRHWSHGGELPPALRAAMRDAPLYLRRPLPDAAGAELICLPLDDRSGQRVYLFRADRPTPEAEAYHLIRRFAVHDLRSPLQALLATTEGQAPALSAAARTALDRITDILALSRAETLAELSCAFDPATTIAAIVTMLQPLAQSRQVPLVFDPPPRRAEVQGPEPIFRLLAQNLIGNAVRHGAGLRRIRLRMELDRPGLWTITLEQWQQAGTIPRALLEGLARGTAETSEGVRLMHAAGQILHGSWDLLSRPGEEAIALSFALPEAAELAPTEATPAAPPHDLAGARILIIEDNTVVRDWLAQAFRRAGALVSTAADGMAGLLLAETAAPAFDAVLLDLVLPGLDGLSIARRLRLRERRGRPRLIGFSAQDDAETRAACAEAGIRLLLPKPLPAAQLLTRVAHEIHDLRSSEPPMDQSPAVPSSPAQRLALFNDAIVQELLTDLGAEGGKTVHGPRPRRGRGNPAGTAGPGLRGDDTRPAAFLGRLVRHHRAAPDRGLPAPDSGHRAGEWRARAPIPRACRGDRKDPDGAEGWRAAGPVADRAVSGAAENPYLLFRDDVIWLDEEKGRRTE</sequence>
<dbReference type="PROSITE" id="PS50110">
    <property type="entry name" value="RESPONSE_REGULATORY"/>
    <property type="match status" value="1"/>
</dbReference>
<comment type="catalytic activity">
    <reaction evidence="1">
        <text>ATP + protein L-histidine = ADP + protein N-phospho-L-histidine.</text>
        <dbReference type="EC" id="2.7.13.3"/>
    </reaction>
</comment>
<feature type="compositionally biased region" description="Basic and acidic residues" evidence="5">
    <location>
        <begin position="565"/>
        <end position="574"/>
    </location>
</feature>
<feature type="region of interest" description="Disordered" evidence="5">
    <location>
        <begin position="508"/>
        <end position="540"/>
    </location>
</feature>
<evidence type="ECO:0000256" key="1">
    <source>
        <dbReference type="ARBA" id="ARBA00000085"/>
    </source>
</evidence>
<dbReference type="GO" id="GO:0009927">
    <property type="term" value="F:histidine phosphotransfer kinase activity"/>
    <property type="evidence" value="ECO:0007669"/>
    <property type="project" value="TreeGrafter"/>
</dbReference>
<evidence type="ECO:0000256" key="2">
    <source>
        <dbReference type="ARBA" id="ARBA00012438"/>
    </source>
</evidence>
<dbReference type="CDD" id="cd00156">
    <property type="entry name" value="REC"/>
    <property type="match status" value="1"/>
</dbReference>
<dbReference type="PANTHER" id="PTHR43047:SF72">
    <property type="entry name" value="OSMOSENSING HISTIDINE PROTEIN KINASE SLN1"/>
    <property type="match status" value="1"/>
</dbReference>
<dbReference type="GO" id="GO:0000155">
    <property type="term" value="F:phosphorelay sensor kinase activity"/>
    <property type="evidence" value="ECO:0007669"/>
    <property type="project" value="TreeGrafter"/>
</dbReference>
<name>A0A644TKL0_9ZZZZ</name>
<dbReference type="EC" id="2.7.13.3" evidence="2"/>
<dbReference type="PANTHER" id="PTHR43047">
    <property type="entry name" value="TWO-COMPONENT HISTIDINE PROTEIN KINASE"/>
    <property type="match status" value="1"/>
</dbReference>
<dbReference type="InterPro" id="IPR036890">
    <property type="entry name" value="HATPase_C_sf"/>
</dbReference>
<protein>
    <recommendedName>
        <fullName evidence="2">histidine kinase</fullName>
        <ecNumber evidence="2">2.7.13.3</ecNumber>
    </recommendedName>
</protein>
<dbReference type="SMART" id="SM00448">
    <property type="entry name" value="REC"/>
    <property type="match status" value="1"/>
</dbReference>
<evidence type="ECO:0000259" key="6">
    <source>
        <dbReference type="PROSITE" id="PS50110"/>
    </source>
</evidence>
<dbReference type="Gene3D" id="3.40.50.2300">
    <property type="match status" value="1"/>
</dbReference>
<dbReference type="SUPFAM" id="SSF52172">
    <property type="entry name" value="CheY-like"/>
    <property type="match status" value="1"/>
</dbReference>
<feature type="region of interest" description="Disordered" evidence="5">
    <location>
        <begin position="554"/>
        <end position="596"/>
    </location>
</feature>
<comment type="caution">
    <text evidence="7">The sequence shown here is derived from an EMBL/GenBank/DDBJ whole genome shotgun (WGS) entry which is preliminary data.</text>
</comment>
<gene>
    <name evidence="7" type="primary">rcsC_18</name>
    <name evidence="7" type="ORF">SDC9_12910</name>
</gene>